<feature type="transmembrane region" description="Helical" evidence="2">
    <location>
        <begin position="233"/>
        <end position="258"/>
    </location>
</feature>
<feature type="coiled-coil region" evidence="1">
    <location>
        <begin position="48"/>
        <end position="75"/>
    </location>
</feature>
<dbReference type="RefSeq" id="WP_135783469.1">
    <property type="nucleotide sequence ID" value="NZ_JASHFX010000006.1"/>
</dbReference>
<feature type="transmembrane region" description="Helical" evidence="2">
    <location>
        <begin position="197"/>
        <end position="218"/>
    </location>
</feature>
<sequence>MSEKEQESHKIGLQVGSNFQDTQEVRQVLDQSISRAEEVLTANQSLESVEDSKEIQKIHEEAKELEETVADATIDTAPLSRLSRTAARRKVDLSVLEANDEEVQETPEQIERPEVPNRYATKRPVPLSVPIALSVLISLVHVALPYVNLLATSQQSQDLYAGWAIAQGQVPYGHFFGINGLLYYGLNGLGSLLGSQAFLALFQVLALFFAGTGIYRLVRSLVSSEKIAGQVQVLFYLLAGTLGFGGGYAGFYVLPFLFASMNFILSYLEGNKKDESFIIYGIFACLAFMISPWLSLVFYFLAFLGLTAYHVKQKKFAHGFYQLLASLLGFSLLFYPLGYITVWNGSFGYAAHQALYSLRALKYTSVQFFGNLIFYGLLLLSLGFASAFVMSFRKVSTSGQRIVRFMSWFGTLIIVTVLVGTPEQGAYQFLGLLPFILPLLALWFEGAEEGDSHRRKSKRSAIWSLYFAGQAFLPVLAMAYLIGYPIVNVLALQYGLVSERATIARYIQSHSDSNDTIYAWDQTAHLYQESGRLAASALLTPTSYMGTGENRTNLTNQIEEAKPKFIAVNRSVDVTAAVQKFLTKNYQKVDQKGSHYTLYQRK</sequence>
<feature type="transmembrane region" description="Helical" evidence="2">
    <location>
        <begin position="368"/>
        <end position="390"/>
    </location>
</feature>
<feature type="transmembrane region" description="Helical" evidence="2">
    <location>
        <begin position="320"/>
        <end position="340"/>
    </location>
</feature>
<dbReference type="OrthoDB" id="2243499at2"/>
<feature type="transmembrane region" description="Helical" evidence="2">
    <location>
        <begin position="465"/>
        <end position="487"/>
    </location>
</feature>
<feature type="transmembrane region" description="Helical" evidence="2">
    <location>
        <begin position="402"/>
        <end position="420"/>
    </location>
</feature>
<feature type="transmembrane region" description="Helical" evidence="2">
    <location>
        <begin position="278"/>
        <end position="308"/>
    </location>
</feature>
<gene>
    <name evidence="3" type="ORF">E5S68_10265</name>
</gene>
<keyword evidence="2" id="KW-0472">Membrane</keyword>
<dbReference type="Proteomes" id="UP000297986">
    <property type="component" value="Unassembled WGS sequence"/>
</dbReference>
<protein>
    <submittedName>
        <fullName evidence="3">MFS transporter</fullName>
    </submittedName>
</protein>
<feature type="transmembrane region" description="Helical" evidence="2">
    <location>
        <begin position="426"/>
        <end position="444"/>
    </location>
</feature>
<keyword evidence="2" id="KW-1133">Transmembrane helix</keyword>
<keyword evidence="1" id="KW-0175">Coiled coil</keyword>
<dbReference type="AlphaFoldDB" id="A0A4Z1DUQ9"/>
<feature type="transmembrane region" description="Helical" evidence="2">
    <location>
        <begin position="127"/>
        <end position="147"/>
    </location>
</feature>
<keyword evidence="4" id="KW-1185">Reference proteome</keyword>
<organism evidence="3 4">
    <name type="scientific">Streptococcus rubneri</name>
    <dbReference type="NCBI Taxonomy" id="1234680"/>
    <lineage>
        <taxon>Bacteria</taxon>
        <taxon>Bacillati</taxon>
        <taxon>Bacillota</taxon>
        <taxon>Bacilli</taxon>
        <taxon>Lactobacillales</taxon>
        <taxon>Streptococcaceae</taxon>
        <taxon>Streptococcus</taxon>
    </lineage>
</organism>
<evidence type="ECO:0000313" key="3">
    <source>
        <dbReference type="EMBL" id="TGN91040.1"/>
    </source>
</evidence>
<reference evidence="3 4" key="1">
    <citation type="submission" date="2019-04" db="EMBL/GenBank/DDBJ databases">
        <title>Genome sequencing of Streptococcus rubneri DSM 26920(T).</title>
        <authorList>
            <person name="Kook J.-K."/>
            <person name="Park S.-N."/>
            <person name="Lim Y.K."/>
        </authorList>
    </citation>
    <scope>NUCLEOTIDE SEQUENCE [LARGE SCALE GENOMIC DNA]</scope>
    <source>
        <strain evidence="3 4">DSM 26920</strain>
    </source>
</reference>
<dbReference type="EMBL" id="SRRP01000003">
    <property type="protein sequence ID" value="TGN91040.1"/>
    <property type="molecule type" value="Genomic_DNA"/>
</dbReference>
<proteinExistence type="predicted"/>
<name>A0A4Z1DUQ9_9STRE</name>
<evidence type="ECO:0000256" key="1">
    <source>
        <dbReference type="SAM" id="Coils"/>
    </source>
</evidence>
<keyword evidence="2" id="KW-0812">Transmembrane</keyword>
<accession>A0A4Z1DUQ9</accession>
<comment type="caution">
    <text evidence="3">The sequence shown here is derived from an EMBL/GenBank/DDBJ whole genome shotgun (WGS) entry which is preliminary data.</text>
</comment>
<evidence type="ECO:0000313" key="4">
    <source>
        <dbReference type="Proteomes" id="UP000297986"/>
    </source>
</evidence>
<evidence type="ECO:0000256" key="2">
    <source>
        <dbReference type="SAM" id="Phobius"/>
    </source>
</evidence>